<keyword evidence="1" id="KW-0732">Signal</keyword>
<name>A0A9D9EE71_9BACT</name>
<reference evidence="2" key="1">
    <citation type="submission" date="2020-10" db="EMBL/GenBank/DDBJ databases">
        <authorList>
            <person name="Gilroy R."/>
        </authorList>
    </citation>
    <scope>NUCLEOTIDE SEQUENCE</scope>
    <source>
        <strain evidence="2">D5-748</strain>
    </source>
</reference>
<reference evidence="2" key="2">
    <citation type="journal article" date="2021" name="PeerJ">
        <title>Extensive microbial diversity within the chicken gut microbiome revealed by metagenomics and culture.</title>
        <authorList>
            <person name="Gilroy R."/>
            <person name="Ravi A."/>
            <person name="Getino M."/>
            <person name="Pursley I."/>
            <person name="Horton D.L."/>
            <person name="Alikhan N.F."/>
            <person name="Baker D."/>
            <person name="Gharbi K."/>
            <person name="Hall N."/>
            <person name="Watson M."/>
            <person name="Adriaenssens E.M."/>
            <person name="Foster-Nyarko E."/>
            <person name="Jarju S."/>
            <person name="Secka A."/>
            <person name="Antonio M."/>
            <person name="Oren A."/>
            <person name="Chaudhuri R.R."/>
            <person name="La Ragione R."/>
            <person name="Hildebrand F."/>
            <person name="Pallen M.J."/>
        </authorList>
    </citation>
    <scope>NUCLEOTIDE SEQUENCE</scope>
    <source>
        <strain evidence="2">D5-748</strain>
    </source>
</reference>
<proteinExistence type="predicted"/>
<gene>
    <name evidence="2" type="ORF">IAC23_06600</name>
</gene>
<dbReference type="AlphaFoldDB" id="A0A9D9EE71"/>
<evidence type="ECO:0000256" key="1">
    <source>
        <dbReference type="SAM" id="SignalP"/>
    </source>
</evidence>
<protein>
    <submittedName>
        <fullName evidence="2">DUF4294 domain-containing protein</fullName>
    </submittedName>
</protein>
<comment type="caution">
    <text evidence="2">The sequence shown here is derived from an EMBL/GenBank/DDBJ whole genome shotgun (WGS) entry which is preliminary data.</text>
</comment>
<dbReference type="Proteomes" id="UP000823619">
    <property type="component" value="Unassembled WGS sequence"/>
</dbReference>
<feature type="signal peptide" evidence="1">
    <location>
        <begin position="1"/>
        <end position="24"/>
    </location>
</feature>
<organism evidence="2 3">
    <name type="scientific">Candidatus Cryptobacteroides merdavium</name>
    <dbReference type="NCBI Taxonomy" id="2840769"/>
    <lineage>
        <taxon>Bacteria</taxon>
        <taxon>Pseudomonadati</taxon>
        <taxon>Bacteroidota</taxon>
        <taxon>Bacteroidia</taxon>
        <taxon>Bacteroidales</taxon>
        <taxon>Candidatus Cryptobacteroides</taxon>
    </lineage>
</organism>
<dbReference type="Pfam" id="PF14127">
    <property type="entry name" value="DUF4294"/>
    <property type="match status" value="1"/>
</dbReference>
<dbReference type="InterPro" id="IPR025636">
    <property type="entry name" value="DUF4294"/>
</dbReference>
<evidence type="ECO:0000313" key="2">
    <source>
        <dbReference type="EMBL" id="MBO8445345.1"/>
    </source>
</evidence>
<accession>A0A9D9EE71</accession>
<dbReference type="EMBL" id="JADIMO010000085">
    <property type="protein sequence ID" value="MBO8445345.1"/>
    <property type="molecule type" value="Genomic_DNA"/>
</dbReference>
<feature type="chain" id="PRO_5039436501" evidence="1">
    <location>
        <begin position="25"/>
        <end position="253"/>
    </location>
</feature>
<sequence>MNRFLYHIMVCVAAFTGFCMTAGAGNICTGTVLTGVADGALNGGLENTMPQNPPASATGEDRYMQYIVNGEDTIYVDNLPAARVYEKLPRQKGREWRKYYRLVHNFSKVYPYALVARKLVAEVDSTIAADHLVRGKRDKYISQMQKELFNVFETPMRNLTVSQGAMLMRLIDREVGKSSYNIIRDYKNGMAAGFWQGIAKMFGTDLKRPYDPKGEDEPIEELVQKWENGEFEGLYYSLFWKYPPEIEIPSKYR</sequence>
<evidence type="ECO:0000313" key="3">
    <source>
        <dbReference type="Proteomes" id="UP000823619"/>
    </source>
</evidence>